<evidence type="ECO:0000259" key="3">
    <source>
        <dbReference type="PROSITE" id="PS51462"/>
    </source>
</evidence>
<dbReference type="Pfam" id="PF00293">
    <property type="entry name" value="NUDIX"/>
    <property type="match status" value="1"/>
</dbReference>
<dbReference type="CDD" id="cd03424">
    <property type="entry name" value="NUDIX_ADPRase_Nudt5_UGPPase_Nudt14"/>
    <property type="match status" value="1"/>
</dbReference>
<evidence type="ECO:0000313" key="5">
    <source>
        <dbReference type="Proteomes" id="UP001501237"/>
    </source>
</evidence>
<dbReference type="RefSeq" id="WP_344823359.1">
    <property type="nucleotide sequence ID" value="NZ_BAAAUV010000003.1"/>
</dbReference>
<feature type="domain" description="Nudix hydrolase" evidence="3">
    <location>
        <begin position="94"/>
        <end position="220"/>
    </location>
</feature>
<accession>A0ABP6Q2U9</accession>
<evidence type="ECO:0000256" key="1">
    <source>
        <dbReference type="ARBA" id="ARBA00001946"/>
    </source>
</evidence>
<organism evidence="4 5">
    <name type="scientific">Actinocorallia longicatena</name>
    <dbReference type="NCBI Taxonomy" id="111803"/>
    <lineage>
        <taxon>Bacteria</taxon>
        <taxon>Bacillati</taxon>
        <taxon>Actinomycetota</taxon>
        <taxon>Actinomycetes</taxon>
        <taxon>Streptosporangiales</taxon>
        <taxon>Thermomonosporaceae</taxon>
        <taxon>Actinocorallia</taxon>
    </lineage>
</organism>
<sequence>MVTPDRRSRYEEVRATLPDLFANPSGAPLEIITDPREFAEVEQETAERLEKAGHPPEWGHLGVVYEDPYSLTLRDPVRTPDGRRFTYFRRINPGNAPGVVILPVHPDGVVLLRHFRHATRDWHWELPRGYGTPGERPDADARRELLEEIGAEAATLTSLGYIHPDSGQMATPVFLYHADVAEYRVADEQEGIESVRTVTSADFAEMIRTGEINDGFTLAAYTRALLEGLLA</sequence>
<evidence type="ECO:0000256" key="2">
    <source>
        <dbReference type="ARBA" id="ARBA00022801"/>
    </source>
</evidence>
<dbReference type="Proteomes" id="UP001501237">
    <property type="component" value="Unassembled WGS sequence"/>
</dbReference>
<keyword evidence="2" id="KW-0378">Hydrolase</keyword>
<dbReference type="InterPro" id="IPR015797">
    <property type="entry name" value="NUDIX_hydrolase-like_dom_sf"/>
</dbReference>
<dbReference type="PROSITE" id="PS51462">
    <property type="entry name" value="NUDIX"/>
    <property type="match status" value="1"/>
</dbReference>
<comment type="caution">
    <text evidence="4">The sequence shown here is derived from an EMBL/GenBank/DDBJ whole genome shotgun (WGS) entry which is preliminary data.</text>
</comment>
<dbReference type="Gene3D" id="3.90.79.10">
    <property type="entry name" value="Nucleoside Triphosphate Pyrophosphohydrolase"/>
    <property type="match status" value="1"/>
</dbReference>
<dbReference type="EMBL" id="BAAAUV010000003">
    <property type="protein sequence ID" value="GAA3200638.1"/>
    <property type="molecule type" value="Genomic_DNA"/>
</dbReference>
<dbReference type="PANTHER" id="PTHR11839:SF18">
    <property type="entry name" value="NUDIX HYDROLASE DOMAIN-CONTAINING PROTEIN"/>
    <property type="match status" value="1"/>
</dbReference>
<dbReference type="InterPro" id="IPR000086">
    <property type="entry name" value="NUDIX_hydrolase_dom"/>
</dbReference>
<reference evidence="5" key="1">
    <citation type="journal article" date="2019" name="Int. J. Syst. Evol. Microbiol.">
        <title>The Global Catalogue of Microorganisms (GCM) 10K type strain sequencing project: providing services to taxonomists for standard genome sequencing and annotation.</title>
        <authorList>
            <consortium name="The Broad Institute Genomics Platform"/>
            <consortium name="The Broad Institute Genome Sequencing Center for Infectious Disease"/>
            <person name="Wu L."/>
            <person name="Ma J."/>
        </authorList>
    </citation>
    <scope>NUCLEOTIDE SEQUENCE [LARGE SCALE GENOMIC DNA]</scope>
    <source>
        <strain evidence="5">JCM 9377</strain>
    </source>
</reference>
<evidence type="ECO:0000313" key="4">
    <source>
        <dbReference type="EMBL" id="GAA3200638.1"/>
    </source>
</evidence>
<dbReference type="SUPFAM" id="SSF55811">
    <property type="entry name" value="Nudix"/>
    <property type="match status" value="1"/>
</dbReference>
<proteinExistence type="predicted"/>
<protein>
    <recommendedName>
        <fullName evidence="3">Nudix hydrolase domain-containing protein</fullName>
    </recommendedName>
</protein>
<name>A0ABP6Q2U9_9ACTN</name>
<comment type="cofactor">
    <cofactor evidence="1">
        <name>Mg(2+)</name>
        <dbReference type="ChEBI" id="CHEBI:18420"/>
    </cofactor>
</comment>
<dbReference type="PANTHER" id="PTHR11839">
    <property type="entry name" value="UDP/ADP-SUGAR PYROPHOSPHATASE"/>
    <property type="match status" value="1"/>
</dbReference>
<keyword evidence="5" id="KW-1185">Reference proteome</keyword>
<gene>
    <name evidence="4" type="ORF">GCM10010468_13440</name>
</gene>